<dbReference type="InterPro" id="IPR052996">
    <property type="entry name" value="Carb_Metab_Mutarotase"/>
</dbReference>
<dbReference type="InterPro" id="IPR008000">
    <property type="entry name" value="Rham/fucose_mutarotase"/>
</dbReference>
<evidence type="ECO:0000313" key="2">
    <source>
        <dbReference type="Proteomes" id="UP000271925"/>
    </source>
</evidence>
<dbReference type="AlphaFoldDB" id="A0A3P1BU03"/>
<keyword evidence="2" id="KW-1185">Reference proteome</keyword>
<accession>A0A3P1BU03</accession>
<dbReference type="PANTHER" id="PTHR43239">
    <property type="entry name" value="UPF0734 PROTEIN DDB_G0273871/DDB_G0273177"/>
    <property type="match status" value="1"/>
</dbReference>
<protein>
    <submittedName>
        <fullName evidence="1">L-rhamnose mutarotase</fullName>
    </submittedName>
</protein>
<sequence length="112" mass="12725">MRTCLALDLKDNPEGIAQYEYLHQPEHIWPEIPAGIRAGGITDMQIYRIGTRLFMIVETAEGVDLNDAFNEISKLPRQAEWAVLMDGFQQRLADAQPGEHWAKMKPIFSLNA</sequence>
<dbReference type="OrthoDB" id="1430580at2"/>
<evidence type="ECO:0000313" key="1">
    <source>
        <dbReference type="EMBL" id="RRB04409.1"/>
    </source>
</evidence>
<dbReference type="Proteomes" id="UP000271925">
    <property type="component" value="Unassembled WGS sequence"/>
</dbReference>
<dbReference type="PANTHER" id="PTHR43239:SF1">
    <property type="entry name" value="UPF0734 PROTEIN DDB_G0273871_DDB_G0273177"/>
    <property type="match status" value="1"/>
</dbReference>
<dbReference type="SUPFAM" id="SSF54909">
    <property type="entry name" value="Dimeric alpha+beta barrel"/>
    <property type="match status" value="1"/>
</dbReference>
<comment type="caution">
    <text evidence="1">The sequence shown here is derived from an EMBL/GenBank/DDBJ whole genome shotgun (WGS) entry which is preliminary data.</text>
</comment>
<reference evidence="1 2" key="1">
    <citation type="submission" date="2018-11" db="EMBL/GenBank/DDBJ databases">
        <authorList>
            <person name="Zhou Z."/>
            <person name="Wang G."/>
        </authorList>
    </citation>
    <scope>NUCLEOTIDE SEQUENCE [LARGE SCALE GENOMIC DNA]</scope>
    <source>
        <strain evidence="1 2">KCTC52004</strain>
    </source>
</reference>
<dbReference type="Pfam" id="PF05336">
    <property type="entry name" value="rhaM"/>
    <property type="match status" value="1"/>
</dbReference>
<dbReference type="GO" id="GO:0016857">
    <property type="term" value="F:racemase and epimerase activity, acting on carbohydrates and derivatives"/>
    <property type="evidence" value="ECO:0007669"/>
    <property type="project" value="InterPro"/>
</dbReference>
<dbReference type="RefSeq" id="WP_124875105.1">
    <property type="nucleotide sequence ID" value="NZ_RQJO01000008.1"/>
</dbReference>
<organism evidence="1 2">
    <name type="scientific">Larkinella rosea</name>
    <dbReference type="NCBI Taxonomy" id="2025312"/>
    <lineage>
        <taxon>Bacteria</taxon>
        <taxon>Pseudomonadati</taxon>
        <taxon>Bacteroidota</taxon>
        <taxon>Cytophagia</taxon>
        <taxon>Cytophagales</taxon>
        <taxon>Spirosomataceae</taxon>
        <taxon>Larkinella</taxon>
    </lineage>
</organism>
<name>A0A3P1BU03_9BACT</name>
<dbReference type="InterPro" id="IPR011008">
    <property type="entry name" value="Dimeric_a/b-barrel"/>
</dbReference>
<gene>
    <name evidence="1" type="ORF">EHT25_12985</name>
</gene>
<proteinExistence type="predicted"/>
<dbReference type="EMBL" id="RQJO01000008">
    <property type="protein sequence ID" value="RRB04409.1"/>
    <property type="molecule type" value="Genomic_DNA"/>
</dbReference>
<dbReference type="Gene3D" id="3.30.70.100">
    <property type="match status" value="1"/>
</dbReference>